<evidence type="ECO:0000313" key="3">
    <source>
        <dbReference type="Proteomes" id="UP000319732"/>
    </source>
</evidence>
<comment type="caution">
    <text evidence="2">The sequence shown here is derived from an EMBL/GenBank/DDBJ whole genome shotgun (WGS) entry which is preliminary data.</text>
</comment>
<feature type="transmembrane region" description="Helical" evidence="1">
    <location>
        <begin position="107"/>
        <end position="127"/>
    </location>
</feature>
<organism evidence="2 3">
    <name type="scientific">Exilibacterium tricleocarpae</name>
    <dbReference type="NCBI Taxonomy" id="2591008"/>
    <lineage>
        <taxon>Bacteria</taxon>
        <taxon>Pseudomonadati</taxon>
        <taxon>Pseudomonadota</taxon>
        <taxon>Gammaproteobacteria</taxon>
        <taxon>Cellvibrionales</taxon>
        <taxon>Cellvibrionaceae</taxon>
        <taxon>Exilibacterium</taxon>
    </lineage>
</organism>
<feature type="transmembrane region" description="Helical" evidence="1">
    <location>
        <begin position="12"/>
        <end position="31"/>
    </location>
</feature>
<proteinExistence type="predicted"/>
<dbReference type="AlphaFoldDB" id="A0A545U8G2"/>
<gene>
    <name evidence="2" type="ORF">FKG94_02585</name>
</gene>
<keyword evidence="1" id="KW-1133">Transmembrane helix</keyword>
<sequence length="148" mass="16392">MLQVSVPRQKLAWSLFGLRLGIFIVMVMWTVDKFVNPEHAAAVFKTFYMIEGLSNMGAYVVGALQAAVILAFLVGFQKRWSTGLVLAMHLVSTLTPMARYFDPWAGSNLLFFAAWPMLFAIVALYILRDYDTQFSVAATVPASKGSSS</sequence>
<feature type="transmembrane region" description="Helical" evidence="1">
    <location>
        <begin position="83"/>
        <end position="101"/>
    </location>
</feature>
<evidence type="ECO:0000256" key="1">
    <source>
        <dbReference type="SAM" id="Phobius"/>
    </source>
</evidence>
<name>A0A545U8G2_9GAMM</name>
<dbReference type="Proteomes" id="UP000319732">
    <property type="component" value="Unassembled WGS sequence"/>
</dbReference>
<dbReference type="OrthoDB" id="7355622at2"/>
<dbReference type="EMBL" id="VHSG01000003">
    <property type="protein sequence ID" value="TQV85748.1"/>
    <property type="molecule type" value="Genomic_DNA"/>
</dbReference>
<evidence type="ECO:0008006" key="4">
    <source>
        <dbReference type="Google" id="ProtNLM"/>
    </source>
</evidence>
<keyword evidence="1" id="KW-0812">Transmembrane</keyword>
<keyword evidence="3" id="KW-1185">Reference proteome</keyword>
<accession>A0A545U8G2</accession>
<feature type="transmembrane region" description="Helical" evidence="1">
    <location>
        <begin position="56"/>
        <end position="76"/>
    </location>
</feature>
<protein>
    <recommendedName>
        <fullName evidence="4">DoxX family membrane protein</fullName>
    </recommendedName>
</protein>
<evidence type="ECO:0000313" key="2">
    <source>
        <dbReference type="EMBL" id="TQV85748.1"/>
    </source>
</evidence>
<keyword evidence="1" id="KW-0472">Membrane</keyword>
<reference evidence="2 3" key="1">
    <citation type="submission" date="2019-06" db="EMBL/GenBank/DDBJ databases">
        <title>Whole genome sequence for Cellvibrionaceae sp. R142.</title>
        <authorList>
            <person name="Wang G."/>
        </authorList>
    </citation>
    <scope>NUCLEOTIDE SEQUENCE [LARGE SCALE GENOMIC DNA]</scope>
    <source>
        <strain evidence="2 3">R142</strain>
    </source>
</reference>
<dbReference type="RefSeq" id="WP_142902599.1">
    <property type="nucleotide sequence ID" value="NZ_ML660087.1"/>
</dbReference>